<keyword evidence="2" id="KW-1185">Reference proteome</keyword>
<dbReference type="InParanoid" id="A0A0D0CZL3"/>
<dbReference type="OrthoDB" id="3200752at2759"/>
<proteinExistence type="predicted"/>
<evidence type="ECO:0000313" key="1">
    <source>
        <dbReference type="EMBL" id="KIK81143.1"/>
    </source>
</evidence>
<feature type="non-terminal residue" evidence="1">
    <location>
        <position position="100"/>
    </location>
</feature>
<dbReference type="Gene3D" id="3.60.130.30">
    <property type="match status" value="1"/>
</dbReference>
<dbReference type="HOGENOM" id="CLU_039070_7_2_1"/>
<dbReference type="EMBL" id="KN825858">
    <property type="protein sequence ID" value="KIK81143.1"/>
    <property type="molecule type" value="Genomic_DNA"/>
</dbReference>
<dbReference type="AlphaFoldDB" id="A0A0D0CZL3"/>
<reference evidence="1 2" key="1">
    <citation type="submission" date="2014-04" db="EMBL/GenBank/DDBJ databases">
        <authorList>
            <consortium name="DOE Joint Genome Institute"/>
            <person name="Kuo A."/>
            <person name="Kohler A."/>
            <person name="Jargeat P."/>
            <person name="Nagy L.G."/>
            <person name="Floudas D."/>
            <person name="Copeland A."/>
            <person name="Barry K.W."/>
            <person name="Cichocki N."/>
            <person name="Veneault-Fourrey C."/>
            <person name="LaButti K."/>
            <person name="Lindquist E.A."/>
            <person name="Lipzen A."/>
            <person name="Lundell T."/>
            <person name="Morin E."/>
            <person name="Murat C."/>
            <person name="Sun H."/>
            <person name="Tunlid A."/>
            <person name="Henrissat B."/>
            <person name="Grigoriev I.V."/>
            <person name="Hibbett D.S."/>
            <person name="Martin F."/>
            <person name="Nordberg H.P."/>
            <person name="Cantor M.N."/>
            <person name="Hua S.X."/>
        </authorList>
    </citation>
    <scope>NUCLEOTIDE SEQUENCE [LARGE SCALE GENOMIC DNA]</scope>
    <source>
        <strain evidence="1 2">Ve08.2h10</strain>
    </source>
</reference>
<evidence type="ECO:0000313" key="2">
    <source>
        <dbReference type="Proteomes" id="UP000054538"/>
    </source>
</evidence>
<protein>
    <submittedName>
        <fullName evidence="1">Uncharacterized protein</fullName>
    </submittedName>
</protein>
<dbReference type="Proteomes" id="UP000054538">
    <property type="component" value="Unassembled WGS sequence"/>
</dbReference>
<feature type="non-terminal residue" evidence="1">
    <location>
        <position position="1"/>
    </location>
</feature>
<gene>
    <name evidence="1" type="ORF">PAXRUDRAFT_71964</name>
</gene>
<sequence length="100" mass="11244">WPAIFEVIELFVNHVMPWHQDAGGCLEAYDCLLNLGNCQDARLDIADCQAGLSYPSRSIIYLMGKVLMHSVKDWGKWWKAAVITHFTKDAAHDRLGVACP</sequence>
<reference evidence="2" key="2">
    <citation type="submission" date="2015-01" db="EMBL/GenBank/DDBJ databases">
        <title>Evolutionary Origins and Diversification of the Mycorrhizal Mutualists.</title>
        <authorList>
            <consortium name="DOE Joint Genome Institute"/>
            <consortium name="Mycorrhizal Genomics Consortium"/>
            <person name="Kohler A."/>
            <person name="Kuo A."/>
            <person name="Nagy L.G."/>
            <person name="Floudas D."/>
            <person name="Copeland A."/>
            <person name="Barry K.W."/>
            <person name="Cichocki N."/>
            <person name="Veneault-Fourrey C."/>
            <person name="LaButti K."/>
            <person name="Lindquist E.A."/>
            <person name="Lipzen A."/>
            <person name="Lundell T."/>
            <person name="Morin E."/>
            <person name="Murat C."/>
            <person name="Riley R."/>
            <person name="Ohm R."/>
            <person name="Sun H."/>
            <person name="Tunlid A."/>
            <person name="Henrissat B."/>
            <person name="Grigoriev I.V."/>
            <person name="Hibbett D.S."/>
            <person name="Martin F."/>
        </authorList>
    </citation>
    <scope>NUCLEOTIDE SEQUENCE [LARGE SCALE GENOMIC DNA]</scope>
    <source>
        <strain evidence="2">Ve08.2h10</strain>
    </source>
</reference>
<accession>A0A0D0CZL3</accession>
<name>A0A0D0CZL3_9AGAM</name>
<organism evidence="1 2">
    <name type="scientific">Paxillus rubicundulus Ve08.2h10</name>
    <dbReference type="NCBI Taxonomy" id="930991"/>
    <lineage>
        <taxon>Eukaryota</taxon>
        <taxon>Fungi</taxon>
        <taxon>Dikarya</taxon>
        <taxon>Basidiomycota</taxon>
        <taxon>Agaricomycotina</taxon>
        <taxon>Agaricomycetes</taxon>
        <taxon>Agaricomycetidae</taxon>
        <taxon>Boletales</taxon>
        <taxon>Paxilineae</taxon>
        <taxon>Paxillaceae</taxon>
        <taxon>Paxillus</taxon>
    </lineage>
</organism>